<reference evidence="8 9" key="3">
    <citation type="submission" date="2019-11" db="EMBL/GenBank/DDBJ databases">
        <title>Type strains purchased from KCTC, JCM and DSMZ.</title>
        <authorList>
            <person name="Lu H."/>
        </authorList>
    </citation>
    <scope>NUCLEOTIDE SEQUENCE [LARGE SCALE GENOMIC DNA]</scope>
    <source>
        <strain evidence="8 9">KCTC 52429</strain>
    </source>
</reference>
<dbReference type="Pfam" id="PF03781">
    <property type="entry name" value="FGE-sulfatase"/>
    <property type="match status" value="1"/>
</dbReference>
<dbReference type="InterPro" id="IPR016187">
    <property type="entry name" value="CTDL_fold"/>
</dbReference>
<dbReference type="InterPro" id="IPR042095">
    <property type="entry name" value="SUMF_sf"/>
</dbReference>
<keyword evidence="2 3" id="KW-0067">ATP-binding</keyword>
<keyword evidence="1 3" id="KW-0547">Nucleotide-binding</keyword>
<dbReference type="InterPro" id="IPR051043">
    <property type="entry name" value="Sulfatase_Mod_Factor_Kinase"/>
</dbReference>
<feature type="region of interest" description="Disordered" evidence="5">
    <location>
        <begin position="340"/>
        <end position="395"/>
    </location>
</feature>
<dbReference type="PROSITE" id="PS00107">
    <property type="entry name" value="PROTEIN_KINASE_ATP"/>
    <property type="match status" value="1"/>
</dbReference>
<dbReference type="InterPro" id="IPR005532">
    <property type="entry name" value="SUMF_dom"/>
</dbReference>
<dbReference type="Pfam" id="PF00069">
    <property type="entry name" value="Pkinase"/>
    <property type="match status" value="1"/>
</dbReference>
<evidence type="ECO:0000313" key="10">
    <source>
        <dbReference type="Proteomes" id="UP000622638"/>
    </source>
</evidence>
<dbReference type="InterPro" id="IPR000719">
    <property type="entry name" value="Prot_kinase_dom"/>
</dbReference>
<reference evidence="7" key="4">
    <citation type="submission" date="2024-05" db="EMBL/GenBank/DDBJ databases">
        <authorList>
            <person name="Sun Q."/>
            <person name="Zhou Y."/>
        </authorList>
    </citation>
    <scope>NUCLEOTIDE SEQUENCE</scope>
    <source>
        <strain evidence="7">CGMCC 1.15931</strain>
    </source>
</reference>
<evidence type="ECO:0000259" key="6">
    <source>
        <dbReference type="PROSITE" id="PS50011"/>
    </source>
</evidence>
<dbReference type="InterPro" id="IPR011009">
    <property type="entry name" value="Kinase-like_dom_sf"/>
</dbReference>
<feature type="compositionally biased region" description="Basic and acidic residues" evidence="5">
    <location>
        <begin position="348"/>
        <end position="361"/>
    </location>
</feature>
<evidence type="ECO:0000256" key="5">
    <source>
        <dbReference type="SAM" id="MobiDB-lite"/>
    </source>
</evidence>
<organism evidence="8 9">
    <name type="scientific">Pseudoduganella buxea</name>
    <dbReference type="NCBI Taxonomy" id="1949069"/>
    <lineage>
        <taxon>Bacteria</taxon>
        <taxon>Pseudomonadati</taxon>
        <taxon>Pseudomonadota</taxon>
        <taxon>Betaproteobacteria</taxon>
        <taxon>Burkholderiales</taxon>
        <taxon>Oxalobacteraceae</taxon>
        <taxon>Telluria group</taxon>
        <taxon>Pseudoduganella</taxon>
    </lineage>
</organism>
<dbReference type="EMBL" id="BMKG01000036">
    <property type="protein sequence ID" value="GGC23167.1"/>
    <property type="molecule type" value="Genomic_DNA"/>
</dbReference>
<dbReference type="OrthoDB" id="9768004at2"/>
<proteinExistence type="predicted"/>
<dbReference type="SMART" id="SM00220">
    <property type="entry name" value="S_TKc"/>
    <property type="match status" value="1"/>
</dbReference>
<dbReference type="PANTHER" id="PTHR23150:SF19">
    <property type="entry name" value="FORMYLGLYCINE-GENERATING ENZYME"/>
    <property type="match status" value="1"/>
</dbReference>
<reference evidence="7" key="1">
    <citation type="journal article" date="2014" name="Int. J. Syst. Evol. Microbiol.">
        <title>Complete genome of a new Firmicutes species belonging to the dominant human colonic microbiota ('Ruminococcus bicirculans') reveals two chromosomes and a selective capacity to utilize plant glucans.</title>
        <authorList>
            <consortium name="NISC Comparative Sequencing Program"/>
            <person name="Wegmann U."/>
            <person name="Louis P."/>
            <person name="Goesmann A."/>
            <person name="Henrissat B."/>
            <person name="Duncan S.H."/>
            <person name="Flint H.J."/>
        </authorList>
    </citation>
    <scope>NUCLEOTIDE SEQUENCE</scope>
    <source>
        <strain evidence="7">CGMCC 1.15931</strain>
    </source>
</reference>
<evidence type="ECO:0000313" key="8">
    <source>
        <dbReference type="EMBL" id="MTV56086.1"/>
    </source>
</evidence>
<dbReference type="Gene3D" id="3.90.1580.10">
    <property type="entry name" value="paralog of FGE (formylglycine-generating enzyme)"/>
    <property type="match status" value="1"/>
</dbReference>
<dbReference type="CDD" id="cd14014">
    <property type="entry name" value="STKc_PknB_like"/>
    <property type="match status" value="1"/>
</dbReference>
<dbReference type="Proteomes" id="UP000430634">
    <property type="component" value="Unassembled WGS sequence"/>
</dbReference>
<evidence type="ECO:0000256" key="4">
    <source>
        <dbReference type="SAM" id="Coils"/>
    </source>
</evidence>
<comment type="caution">
    <text evidence="8">The sequence shown here is derived from an EMBL/GenBank/DDBJ whole genome shotgun (WGS) entry which is preliminary data.</text>
</comment>
<sequence length="808" mass="89651">MQTAREKIRELRSLHEDGLLSLAEFDRRKNAILDAEYAPPGGSAPPLPPRQGTELGLMAGQEIGPQHRRYRLERLLGMGGMGQVWQATDLATHAELGHSENVAVKILPPQLTQSPVHARLLIEEATQARRLAHDNIVRVYEWAQDPATASYFIIMECLDGEDLDAWLARQGQGTVADAYRILRPVAEALQYAWDKHRLVHRDLKPGNVFLTALGEIKLLDFGIAARARDAASTPGGSAPARRFDTRTPNAGTAGYRAPEAGTHQGQPSPRLDVYAVAVMIYQMLAGALPFDEMRSAQIQPVAPPGLNEAQWRVLQAGFAFDHEERPESVAALLDALERAAGPTPGQIEEERAAEQRRREDAAQAADAARQAERVAQAPRGPEVREPAVAAPPVVEADPRVLERQRALEAEEQRRLELQRQMELAARKAQVQAQARAIALEKLKQDQVRRALEKQRRLEAEAQAAERKERLRQQLLARREADALKARQLEEEKQRKAALAKAEAAYRAEQERHRREQAARHAAELAAQLPTAASPVADASGVLRDAFIDGSGTGPDLVLIPTGRFEMGAHDYEHTVALKAGAQRAWLEREKPPHWVGIEHSFALGRHPVTVGQWRRFVRATGWEPKLDFDWSNPGFPQTDEHPVVGISWYDAQDYVNWLSVMTGQVYRLPSEAEWEYACRAGTKTAFSFGAEIATEQANYDGNFTYGAGVKGEARGGTTKVGSFPPNPWGLYDMHGNVWEWVQDPVHDNYVGAPTDGSVWEQGGDPSRRVLRGGAWLYQPRYLRSAVRNGYSAFLSNDVVGLRVARRLG</sequence>
<keyword evidence="4" id="KW-0175">Coiled coil</keyword>
<dbReference type="SUPFAM" id="SSF56436">
    <property type="entry name" value="C-type lectin-like"/>
    <property type="match status" value="1"/>
</dbReference>
<dbReference type="Proteomes" id="UP000622638">
    <property type="component" value="Unassembled WGS sequence"/>
</dbReference>
<feature type="binding site" evidence="3">
    <location>
        <position position="105"/>
    </location>
    <ligand>
        <name>ATP</name>
        <dbReference type="ChEBI" id="CHEBI:30616"/>
    </ligand>
</feature>
<evidence type="ECO:0000313" key="9">
    <source>
        <dbReference type="Proteomes" id="UP000430634"/>
    </source>
</evidence>
<evidence type="ECO:0000256" key="1">
    <source>
        <dbReference type="ARBA" id="ARBA00022741"/>
    </source>
</evidence>
<dbReference type="EMBL" id="WNKZ01000129">
    <property type="protein sequence ID" value="MTV56086.1"/>
    <property type="molecule type" value="Genomic_DNA"/>
</dbReference>
<dbReference type="RefSeq" id="WP_155473331.1">
    <property type="nucleotide sequence ID" value="NZ_BMKG01000036.1"/>
</dbReference>
<feature type="region of interest" description="Disordered" evidence="5">
    <location>
        <begin position="231"/>
        <end position="266"/>
    </location>
</feature>
<dbReference type="InterPro" id="IPR008271">
    <property type="entry name" value="Ser/Thr_kinase_AS"/>
</dbReference>
<dbReference type="GO" id="GO:0120147">
    <property type="term" value="F:formylglycine-generating oxidase activity"/>
    <property type="evidence" value="ECO:0007669"/>
    <property type="project" value="TreeGrafter"/>
</dbReference>
<reference evidence="10" key="2">
    <citation type="journal article" date="2019" name="Int. J. Syst. Evol. Microbiol.">
        <title>The Global Catalogue of Microorganisms (GCM) 10K type strain sequencing project: providing services to taxonomists for standard genome sequencing and annotation.</title>
        <authorList>
            <consortium name="The Broad Institute Genomics Platform"/>
            <consortium name="The Broad Institute Genome Sequencing Center for Infectious Disease"/>
            <person name="Wu L."/>
            <person name="Ma J."/>
        </authorList>
    </citation>
    <scope>NUCLEOTIDE SEQUENCE [LARGE SCALE GENOMIC DNA]</scope>
    <source>
        <strain evidence="10">CGMCC 1.15931</strain>
    </source>
</reference>
<dbReference type="PROSITE" id="PS50011">
    <property type="entry name" value="PROTEIN_KINASE_DOM"/>
    <property type="match status" value="1"/>
</dbReference>
<dbReference type="SUPFAM" id="SSF56112">
    <property type="entry name" value="Protein kinase-like (PK-like)"/>
    <property type="match status" value="1"/>
</dbReference>
<dbReference type="GO" id="GO:0005524">
    <property type="term" value="F:ATP binding"/>
    <property type="evidence" value="ECO:0007669"/>
    <property type="project" value="UniProtKB-UniRule"/>
</dbReference>
<evidence type="ECO:0000256" key="2">
    <source>
        <dbReference type="ARBA" id="ARBA00022840"/>
    </source>
</evidence>
<dbReference type="Gene3D" id="3.30.200.20">
    <property type="entry name" value="Phosphorylase Kinase, domain 1"/>
    <property type="match status" value="1"/>
</dbReference>
<feature type="coiled-coil region" evidence="4">
    <location>
        <begin position="400"/>
        <end position="527"/>
    </location>
</feature>
<dbReference type="InterPro" id="IPR017441">
    <property type="entry name" value="Protein_kinase_ATP_BS"/>
</dbReference>
<dbReference type="AlphaFoldDB" id="A0A6I3T5Q6"/>
<evidence type="ECO:0000256" key="3">
    <source>
        <dbReference type="PROSITE-ProRule" id="PRU10141"/>
    </source>
</evidence>
<accession>A0A6I3T5Q6</accession>
<evidence type="ECO:0000313" key="7">
    <source>
        <dbReference type="EMBL" id="GGC23167.1"/>
    </source>
</evidence>
<dbReference type="GO" id="GO:0004672">
    <property type="term" value="F:protein kinase activity"/>
    <property type="evidence" value="ECO:0007669"/>
    <property type="project" value="InterPro"/>
</dbReference>
<name>A0A6I3T5Q6_9BURK</name>
<keyword evidence="10" id="KW-1185">Reference proteome</keyword>
<feature type="domain" description="Protein kinase" evidence="6">
    <location>
        <begin position="70"/>
        <end position="337"/>
    </location>
</feature>
<feature type="compositionally biased region" description="Low complexity" evidence="5">
    <location>
        <begin position="362"/>
        <end position="377"/>
    </location>
</feature>
<feature type="compositionally biased region" description="Low complexity" evidence="5">
    <location>
        <begin position="386"/>
        <end position="395"/>
    </location>
</feature>
<dbReference type="PROSITE" id="PS00108">
    <property type="entry name" value="PROTEIN_KINASE_ST"/>
    <property type="match status" value="1"/>
</dbReference>
<protein>
    <submittedName>
        <fullName evidence="8">SUMF1/EgtB/PvdO family nonheme iron enzyme</fullName>
    </submittedName>
</protein>
<gene>
    <name evidence="7" type="ORF">GCM10011572_50850</name>
    <name evidence="8" type="ORF">GM672_25510</name>
</gene>
<dbReference type="Gene3D" id="1.10.510.10">
    <property type="entry name" value="Transferase(Phosphotransferase) domain 1"/>
    <property type="match status" value="1"/>
</dbReference>
<dbReference type="PANTHER" id="PTHR23150">
    <property type="entry name" value="SULFATASE MODIFYING FACTOR 1, 2"/>
    <property type="match status" value="1"/>
</dbReference>